<keyword evidence="3 9" id="KW-0479">Metal-binding</keyword>
<dbReference type="GO" id="GO:0000287">
    <property type="term" value="F:magnesium ion binding"/>
    <property type="evidence" value="ECO:0007669"/>
    <property type="project" value="UniProtKB-UniRule"/>
</dbReference>
<dbReference type="KEGG" id="gur:Gura_2243"/>
<feature type="binding site" evidence="9">
    <location>
        <begin position="16"/>
        <end position="21"/>
    </location>
    <ligand>
        <name>ATP</name>
        <dbReference type="ChEBI" id="CHEBI:30616"/>
    </ligand>
</feature>
<sequence length="243" mass="25343">MDIKNKAIFITGTDTGVGKTVVSAVIARLLKNKGVSVGVMKPITSGCMEVGGTLVSEDAELLKWASNADGEDADITPYLLREPLAPSVAASLDKIRIEFPTIKAAFDRLVVKHDFVIVEGSGGLMVPLAGGLLIADLVNHLGIPLIVVARPNLGTINHTILTTFSAKQMGIEVAGIIINNYPNSPDKAEAYAPHMLGSLSGAPLLGVFPHVGGNDLHVMVEAIVSVLEADPATGILLREIGIG</sequence>
<comment type="catalytic activity">
    <reaction evidence="9">
        <text>(7R,8S)-7,8-diammoniononanoate + CO2 + ATP = (4R,5S)-dethiobiotin + ADP + phosphate + 3 H(+)</text>
        <dbReference type="Rhea" id="RHEA:15805"/>
        <dbReference type="ChEBI" id="CHEBI:15378"/>
        <dbReference type="ChEBI" id="CHEBI:16526"/>
        <dbReference type="ChEBI" id="CHEBI:30616"/>
        <dbReference type="ChEBI" id="CHEBI:43474"/>
        <dbReference type="ChEBI" id="CHEBI:149469"/>
        <dbReference type="ChEBI" id="CHEBI:149473"/>
        <dbReference type="ChEBI" id="CHEBI:456216"/>
        <dbReference type="EC" id="6.3.3.3"/>
    </reaction>
</comment>
<evidence type="ECO:0000313" key="11">
    <source>
        <dbReference type="Proteomes" id="UP000006695"/>
    </source>
</evidence>
<comment type="subcellular location">
    <subcellularLocation>
        <location evidence="9">Cytoplasm</location>
    </subcellularLocation>
</comment>
<proteinExistence type="inferred from homology"/>
<dbReference type="Proteomes" id="UP000006695">
    <property type="component" value="Chromosome"/>
</dbReference>
<comment type="function">
    <text evidence="9">Catalyzes a mechanistically unusual reaction, the ATP-dependent insertion of CO2 between the N7 and N8 nitrogen atoms of 7,8-diaminopelargonic acid (DAPA, also called 7,8-diammoniononanoate) to form a ureido ring.</text>
</comment>
<keyword evidence="7 9" id="KW-0460">Magnesium</keyword>
<dbReference type="PANTHER" id="PTHR43210">
    <property type="entry name" value="DETHIOBIOTIN SYNTHETASE"/>
    <property type="match status" value="1"/>
</dbReference>
<dbReference type="PANTHER" id="PTHR43210:SF2">
    <property type="entry name" value="ATP-DEPENDENT DETHIOBIOTIN SYNTHETASE BIOD 2"/>
    <property type="match status" value="1"/>
</dbReference>
<keyword evidence="6 9" id="KW-0067">ATP-binding</keyword>
<dbReference type="PIRSF" id="PIRSF006755">
    <property type="entry name" value="DTB_synth"/>
    <property type="match status" value="1"/>
</dbReference>
<feature type="active site" evidence="9">
    <location>
        <position position="41"/>
    </location>
</feature>
<comment type="subunit">
    <text evidence="9">Homodimer.</text>
</comment>
<organism evidence="10 11">
    <name type="scientific">Geotalea uraniireducens (strain Rf4)</name>
    <name type="common">Geobacter uraniireducens</name>
    <dbReference type="NCBI Taxonomy" id="351605"/>
    <lineage>
        <taxon>Bacteria</taxon>
        <taxon>Pseudomonadati</taxon>
        <taxon>Thermodesulfobacteriota</taxon>
        <taxon>Desulfuromonadia</taxon>
        <taxon>Geobacterales</taxon>
        <taxon>Geobacteraceae</taxon>
        <taxon>Geotalea</taxon>
    </lineage>
</organism>
<dbReference type="GO" id="GO:0004141">
    <property type="term" value="F:dethiobiotin synthase activity"/>
    <property type="evidence" value="ECO:0007669"/>
    <property type="project" value="UniProtKB-UniRule"/>
</dbReference>
<feature type="binding site" evidence="9">
    <location>
        <begin position="209"/>
        <end position="211"/>
    </location>
    <ligand>
        <name>ATP</name>
        <dbReference type="ChEBI" id="CHEBI:30616"/>
    </ligand>
</feature>
<dbReference type="FunFam" id="3.40.50.300:FF:000292">
    <property type="entry name" value="ATP-dependent dethiobiotin synthetase BioD"/>
    <property type="match status" value="1"/>
</dbReference>
<feature type="binding site" evidence="9">
    <location>
        <position position="58"/>
    </location>
    <ligand>
        <name>ATP</name>
        <dbReference type="ChEBI" id="CHEBI:30616"/>
    </ligand>
</feature>
<dbReference type="HAMAP" id="MF_00336">
    <property type="entry name" value="BioD"/>
    <property type="match status" value="1"/>
</dbReference>
<comment type="cofactor">
    <cofactor evidence="9">
        <name>Mg(2+)</name>
        <dbReference type="ChEBI" id="CHEBI:18420"/>
    </cofactor>
</comment>
<keyword evidence="1 9" id="KW-0963">Cytoplasm</keyword>
<dbReference type="GO" id="GO:0042803">
    <property type="term" value="F:protein homodimerization activity"/>
    <property type="evidence" value="ECO:0007669"/>
    <property type="project" value="UniProtKB-ARBA"/>
</dbReference>
<dbReference type="Pfam" id="PF13500">
    <property type="entry name" value="AAA_26"/>
    <property type="match status" value="1"/>
</dbReference>
<evidence type="ECO:0000256" key="4">
    <source>
        <dbReference type="ARBA" id="ARBA00022741"/>
    </source>
</evidence>
<keyword evidence="5 9" id="KW-0093">Biotin biosynthesis</keyword>
<reference evidence="10 11" key="1">
    <citation type="submission" date="2007-05" db="EMBL/GenBank/DDBJ databases">
        <title>Complete sequence of Geobacter uraniireducens Rf4.</title>
        <authorList>
            <consortium name="US DOE Joint Genome Institute"/>
            <person name="Copeland A."/>
            <person name="Lucas S."/>
            <person name="Lapidus A."/>
            <person name="Barry K."/>
            <person name="Detter J.C."/>
            <person name="Glavina del Rio T."/>
            <person name="Hammon N."/>
            <person name="Israni S."/>
            <person name="Dalin E."/>
            <person name="Tice H."/>
            <person name="Pitluck S."/>
            <person name="Chertkov O."/>
            <person name="Brettin T."/>
            <person name="Bruce D."/>
            <person name="Han C."/>
            <person name="Schmutz J."/>
            <person name="Larimer F."/>
            <person name="Land M."/>
            <person name="Hauser L."/>
            <person name="Kyrpides N."/>
            <person name="Mikhailova N."/>
            <person name="Shelobolina E."/>
            <person name="Aklujkar M."/>
            <person name="Lovley D."/>
            <person name="Richardson P."/>
        </authorList>
    </citation>
    <scope>NUCLEOTIDE SEQUENCE [LARGE SCALE GENOMIC DNA]</scope>
    <source>
        <strain evidence="10 11">Rf4</strain>
    </source>
</reference>
<keyword evidence="2 9" id="KW-0436">Ligase</keyword>
<comment type="catalytic activity">
    <reaction evidence="8">
        <text>(7R,8S)-8-amino-7-(carboxyamino)nonanoate + ATP = (4R,5S)-dethiobiotin + ADP + phosphate + H(+)</text>
        <dbReference type="Rhea" id="RHEA:63684"/>
        <dbReference type="ChEBI" id="CHEBI:15378"/>
        <dbReference type="ChEBI" id="CHEBI:30616"/>
        <dbReference type="ChEBI" id="CHEBI:43474"/>
        <dbReference type="ChEBI" id="CHEBI:149470"/>
        <dbReference type="ChEBI" id="CHEBI:149473"/>
        <dbReference type="ChEBI" id="CHEBI:456216"/>
    </reaction>
</comment>
<keyword evidence="4 9" id="KW-0547">Nucleotide-binding</keyword>
<dbReference type="InterPro" id="IPR027417">
    <property type="entry name" value="P-loop_NTPase"/>
</dbReference>
<dbReference type="CDD" id="cd03109">
    <property type="entry name" value="DTBS"/>
    <property type="match status" value="1"/>
</dbReference>
<comment type="pathway">
    <text evidence="9">Cofactor biosynthesis; biotin biosynthesis; biotin from 7,8-diaminononanoate: step 1/2.</text>
</comment>
<comment type="caution">
    <text evidence="9">Lacks conserved residue(s) required for the propagation of feature annotation.</text>
</comment>
<dbReference type="SUPFAM" id="SSF52540">
    <property type="entry name" value="P-loop containing nucleoside triphosphate hydrolases"/>
    <property type="match status" value="1"/>
</dbReference>
<feature type="binding site" evidence="9">
    <location>
        <position position="58"/>
    </location>
    <ligand>
        <name>Mg(2+)</name>
        <dbReference type="ChEBI" id="CHEBI:18420"/>
    </ligand>
</feature>
<evidence type="ECO:0000256" key="7">
    <source>
        <dbReference type="ARBA" id="ARBA00022842"/>
    </source>
</evidence>
<dbReference type="EC" id="6.3.3.3" evidence="9"/>
<feature type="binding site" evidence="9">
    <location>
        <position position="119"/>
    </location>
    <ligand>
        <name>Mg(2+)</name>
        <dbReference type="ChEBI" id="CHEBI:18420"/>
    </ligand>
</feature>
<dbReference type="Gene3D" id="3.40.50.300">
    <property type="entry name" value="P-loop containing nucleotide triphosphate hydrolases"/>
    <property type="match status" value="1"/>
</dbReference>
<dbReference type="HOGENOM" id="CLU_072551_3_1_7"/>
<dbReference type="NCBIfam" id="TIGR00347">
    <property type="entry name" value="bioD"/>
    <property type="match status" value="1"/>
</dbReference>
<dbReference type="UniPathway" id="UPA00078">
    <property type="reaction ID" value="UER00161"/>
</dbReference>
<dbReference type="AlphaFoldDB" id="A5G3Q8"/>
<feature type="binding site" evidence="9">
    <location>
        <position position="45"/>
    </location>
    <ligand>
        <name>substrate</name>
    </ligand>
</feature>
<evidence type="ECO:0000256" key="3">
    <source>
        <dbReference type="ARBA" id="ARBA00022723"/>
    </source>
</evidence>
<evidence type="ECO:0000256" key="2">
    <source>
        <dbReference type="ARBA" id="ARBA00022598"/>
    </source>
</evidence>
<feature type="binding site" evidence="9">
    <location>
        <begin position="119"/>
        <end position="122"/>
    </location>
    <ligand>
        <name>ATP</name>
        <dbReference type="ChEBI" id="CHEBI:30616"/>
    </ligand>
</feature>
<gene>
    <name evidence="9" type="primary">bioD</name>
    <name evidence="10" type="ordered locus">Gura_2243</name>
</gene>
<keyword evidence="11" id="KW-1185">Reference proteome</keyword>
<dbReference type="InterPro" id="IPR004472">
    <property type="entry name" value="DTB_synth_BioD"/>
</dbReference>
<evidence type="ECO:0000256" key="5">
    <source>
        <dbReference type="ARBA" id="ARBA00022756"/>
    </source>
</evidence>
<evidence type="ECO:0000256" key="9">
    <source>
        <dbReference type="HAMAP-Rule" id="MF_00336"/>
    </source>
</evidence>
<feature type="binding site" evidence="9">
    <location>
        <begin position="179"/>
        <end position="180"/>
    </location>
    <ligand>
        <name>ATP</name>
        <dbReference type="ChEBI" id="CHEBI:30616"/>
    </ligand>
</feature>
<evidence type="ECO:0000256" key="1">
    <source>
        <dbReference type="ARBA" id="ARBA00022490"/>
    </source>
</evidence>
<name>A5G3Q8_GEOUR</name>
<evidence type="ECO:0000256" key="6">
    <source>
        <dbReference type="ARBA" id="ARBA00022840"/>
    </source>
</evidence>
<dbReference type="GO" id="GO:0009102">
    <property type="term" value="P:biotin biosynthetic process"/>
    <property type="evidence" value="ECO:0007669"/>
    <property type="project" value="UniProtKB-UniRule"/>
</dbReference>
<dbReference type="GO" id="GO:0005524">
    <property type="term" value="F:ATP binding"/>
    <property type="evidence" value="ECO:0007669"/>
    <property type="project" value="UniProtKB-UniRule"/>
</dbReference>
<evidence type="ECO:0000256" key="8">
    <source>
        <dbReference type="ARBA" id="ARBA00047386"/>
    </source>
</evidence>
<comment type="similarity">
    <text evidence="9">Belongs to the dethiobiotin synthetase family.</text>
</comment>
<accession>A5G3Q8</accession>
<protein>
    <recommendedName>
        <fullName evidence="9">ATP-dependent dethiobiotin synthetase BioD</fullName>
        <ecNumber evidence="9">6.3.3.3</ecNumber>
    </recommendedName>
    <alternativeName>
        <fullName evidence="9">DTB synthetase</fullName>
        <shortName evidence="9">DTBS</shortName>
    </alternativeName>
    <alternativeName>
        <fullName evidence="9">Dethiobiotin synthase</fullName>
    </alternativeName>
</protein>
<feature type="binding site" evidence="9">
    <location>
        <position position="20"/>
    </location>
    <ligand>
        <name>Mg(2+)</name>
        <dbReference type="ChEBI" id="CHEBI:18420"/>
    </ligand>
</feature>
<dbReference type="RefSeq" id="WP_011939122.1">
    <property type="nucleotide sequence ID" value="NC_009483.1"/>
</dbReference>
<evidence type="ECO:0000313" key="10">
    <source>
        <dbReference type="EMBL" id="ABQ26426.1"/>
    </source>
</evidence>
<dbReference type="GO" id="GO:0005829">
    <property type="term" value="C:cytosol"/>
    <property type="evidence" value="ECO:0007669"/>
    <property type="project" value="TreeGrafter"/>
</dbReference>
<dbReference type="STRING" id="351605.Gura_2243"/>
<dbReference type="EMBL" id="CP000698">
    <property type="protein sequence ID" value="ABQ26426.1"/>
    <property type="molecule type" value="Genomic_DNA"/>
</dbReference>